<gene>
    <name evidence="2" type="ORF">G8770_15950</name>
</gene>
<protein>
    <submittedName>
        <fullName evidence="2">Uncharacterized protein</fullName>
    </submittedName>
</protein>
<keyword evidence="1" id="KW-0472">Membrane</keyword>
<reference evidence="2" key="1">
    <citation type="submission" date="2020-03" db="EMBL/GenBank/DDBJ databases">
        <authorList>
            <person name="Guo F."/>
        </authorList>
    </citation>
    <scope>NUCLEOTIDE SEQUENCE</scope>
    <source>
        <strain evidence="2">JCM 30134</strain>
    </source>
</reference>
<keyword evidence="1" id="KW-0812">Transmembrane</keyword>
<evidence type="ECO:0000313" key="3">
    <source>
        <dbReference type="Proteomes" id="UP000787472"/>
    </source>
</evidence>
<accession>A0A9E5MMM8</accession>
<dbReference type="RefSeq" id="WP_167189006.1">
    <property type="nucleotide sequence ID" value="NZ_JAAONZ010000014.1"/>
</dbReference>
<evidence type="ECO:0000313" key="2">
    <source>
        <dbReference type="EMBL" id="NHO67043.1"/>
    </source>
</evidence>
<keyword evidence="1" id="KW-1133">Transmembrane helix</keyword>
<feature type="transmembrane region" description="Helical" evidence="1">
    <location>
        <begin position="217"/>
        <end position="238"/>
    </location>
</feature>
<organism evidence="2 3">
    <name type="scientific">Pseudomaricurvus hydrocarbonicus</name>
    <dbReference type="NCBI Taxonomy" id="1470433"/>
    <lineage>
        <taxon>Bacteria</taxon>
        <taxon>Pseudomonadati</taxon>
        <taxon>Pseudomonadota</taxon>
        <taxon>Gammaproteobacteria</taxon>
        <taxon>Cellvibrionales</taxon>
        <taxon>Cellvibrionaceae</taxon>
        <taxon>Pseudomaricurvus</taxon>
    </lineage>
</organism>
<evidence type="ECO:0000256" key="1">
    <source>
        <dbReference type="SAM" id="Phobius"/>
    </source>
</evidence>
<sequence length="272" mass="31344">MSAKEEFEENEELLNKNRSYSEFKKLRHRELLYQKAMLQRLEAKKRSYTWVLAALTAGLFSAIFSLVTVSLEDGRYIDKESLQRDIVTIVSNNGDLRAIKQSFANQSTISELKLILSSKSSYYPKTIALSSVLDDVRVQAFIKNEKELLPKLEPLIKEYEEINPFDKLQIGQKDYFENIRIKTEGTYPKIKNDINNLVDELHQKNLLVNEYLSDSKMSFWISIFAVFLSLMIGGYQIYSGRPEALRKTLIGLVDVSSEDEEQASNKKNQSDS</sequence>
<feature type="transmembrane region" description="Helical" evidence="1">
    <location>
        <begin position="47"/>
        <end position="71"/>
    </location>
</feature>
<dbReference type="Proteomes" id="UP000787472">
    <property type="component" value="Unassembled WGS sequence"/>
</dbReference>
<dbReference type="EMBL" id="JAAONZ010000014">
    <property type="protein sequence ID" value="NHO67043.1"/>
    <property type="molecule type" value="Genomic_DNA"/>
</dbReference>
<keyword evidence="3" id="KW-1185">Reference proteome</keyword>
<name>A0A9E5MMM8_9GAMM</name>
<dbReference type="AlphaFoldDB" id="A0A9E5MMM8"/>
<comment type="caution">
    <text evidence="2">The sequence shown here is derived from an EMBL/GenBank/DDBJ whole genome shotgun (WGS) entry which is preliminary data.</text>
</comment>
<proteinExistence type="predicted"/>